<feature type="domain" description="PRC-barrel" evidence="7">
    <location>
        <begin position="97"/>
        <end position="171"/>
    </location>
</feature>
<accession>A0A1H7HTS3</accession>
<dbReference type="EMBL" id="FOBI01000001">
    <property type="protein sequence ID" value="SEK52480.1"/>
    <property type="molecule type" value="Genomic_DNA"/>
</dbReference>
<comment type="subunit">
    <text evidence="5">Binds ribosomal protein uS19.</text>
</comment>
<dbReference type="GO" id="GO:0043022">
    <property type="term" value="F:ribosome binding"/>
    <property type="evidence" value="ECO:0007669"/>
    <property type="project" value="InterPro"/>
</dbReference>
<dbReference type="InterPro" id="IPR002676">
    <property type="entry name" value="RimM_N"/>
</dbReference>
<comment type="similarity">
    <text evidence="5">Belongs to the RimM family.</text>
</comment>
<name>A0A1H7HTS3_9GAMM</name>
<comment type="function">
    <text evidence="5">An accessory protein needed during the final step in the assembly of 30S ribosomal subunit, possibly for assembly of the head region. Essential for efficient processing of 16S rRNA. May be needed both before and after RbfA during the maturation of 16S rRNA. It has affinity for free ribosomal 30S subunits but not for 70S ribosomes.</text>
</comment>
<protein>
    <recommendedName>
        <fullName evidence="5">Ribosome maturation factor RimM</fullName>
    </recommendedName>
</protein>
<dbReference type="GO" id="GO:0005840">
    <property type="term" value="C:ribosome"/>
    <property type="evidence" value="ECO:0007669"/>
    <property type="project" value="InterPro"/>
</dbReference>
<evidence type="ECO:0000256" key="5">
    <source>
        <dbReference type="HAMAP-Rule" id="MF_00014"/>
    </source>
</evidence>
<keyword evidence="9" id="KW-1185">Reference proteome</keyword>
<evidence type="ECO:0000313" key="9">
    <source>
        <dbReference type="Proteomes" id="UP000199297"/>
    </source>
</evidence>
<keyword evidence="3 5" id="KW-0698">rRNA processing</keyword>
<dbReference type="STRING" id="641665.GCA_002104455_00135"/>
<feature type="domain" description="RimM N-terminal" evidence="6">
    <location>
        <begin position="10"/>
        <end position="90"/>
    </location>
</feature>
<dbReference type="GO" id="GO:0006364">
    <property type="term" value="P:rRNA processing"/>
    <property type="evidence" value="ECO:0007669"/>
    <property type="project" value="UniProtKB-UniRule"/>
</dbReference>
<dbReference type="InterPro" id="IPR011961">
    <property type="entry name" value="RimM"/>
</dbReference>
<reference evidence="9" key="1">
    <citation type="submission" date="2016-10" db="EMBL/GenBank/DDBJ databases">
        <authorList>
            <person name="Varghese N."/>
            <person name="Submissions S."/>
        </authorList>
    </citation>
    <scope>NUCLEOTIDE SEQUENCE [LARGE SCALE GENOMIC DNA]</scope>
    <source>
        <strain evidence="9">CGMCC 1.9127</strain>
    </source>
</reference>
<sequence>MKDIGKEVTLGKVGAVYGIKGWLKIHSFTDDQEAILDYFPWSLKLGNKTQSVEITDWRKHNNGLVVKVAGIDDRDIAQKLVGSEIFVNEDALSTLPEGEYYWRDLIGMTVVTDKGYDLGQVSDLMETGANDVLVVKANLKDGFGKKERLIPYLMDQVVLSVSTEHKQICVDWDPGF</sequence>
<dbReference type="Gene3D" id="2.40.30.60">
    <property type="entry name" value="RimM"/>
    <property type="match status" value="1"/>
</dbReference>
<evidence type="ECO:0000256" key="3">
    <source>
        <dbReference type="ARBA" id="ARBA00022552"/>
    </source>
</evidence>
<dbReference type="Pfam" id="PF05239">
    <property type="entry name" value="PRC"/>
    <property type="match status" value="1"/>
</dbReference>
<evidence type="ECO:0000256" key="4">
    <source>
        <dbReference type="ARBA" id="ARBA00023186"/>
    </source>
</evidence>
<organism evidence="8 9">
    <name type="scientific">Colwellia chukchiensis</name>
    <dbReference type="NCBI Taxonomy" id="641665"/>
    <lineage>
        <taxon>Bacteria</taxon>
        <taxon>Pseudomonadati</taxon>
        <taxon>Pseudomonadota</taxon>
        <taxon>Gammaproteobacteria</taxon>
        <taxon>Alteromonadales</taxon>
        <taxon>Colwelliaceae</taxon>
        <taxon>Colwellia</taxon>
    </lineage>
</organism>
<proteinExistence type="inferred from homology"/>
<dbReference type="GO" id="GO:0042274">
    <property type="term" value="P:ribosomal small subunit biogenesis"/>
    <property type="evidence" value="ECO:0007669"/>
    <property type="project" value="UniProtKB-UniRule"/>
</dbReference>
<dbReference type="SUPFAM" id="SSF50346">
    <property type="entry name" value="PRC-barrel domain"/>
    <property type="match status" value="1"/>
</dbReference>
<comment type="domain">
    <text evidence="5">The PRC barrel domain binds ribosomal protein uS19.</text>
</comment>
<dbReference type="Gene3D" id="2.30.30.240">
    <property type="entry name" value="PRC-barrel domain"/>
    <property type="match status" value="1"/>
</dbReference>
<evidence type="ECO:0000259" key="7">
    <source>
        <dbReference type="Pfam" id="PF05239"/>
    </source>
</evidence>
<dbReference type="PANTHER" id="PTHR33692:SF1">
    <property type="entry name" value="RIBOSOME MATURATION FACTOR RIMM"/>
    <property type="match status" value="1"/>
</dbReference>
<keyword evidence="1 5" id="KW-0963">Cytoplasm</keyword>
<evidence type="ECO:0000313" key="8">
    <source>
        <dbReference type="EMBL" id="SEK52480.1"/>
    </source>
</evidence>
<dbReference type="AlphaFoldDB" id="A0A1H7HTS3"/>
<dbReference type="Proteomes" id="UP000199297">
    <property type="component" value="Unassembled WGS sequence"/>
</dbReference>
<dbReference type="SUPFAM" id="SSF50447">
    <property type="entry name" value="Translation proteins"/>
    <property type="match status" value="1"/>
</dbReference>
<evidence type="ECO:0000256" key="2">
    <source>
        <dbReference type="ARBA" id="ARBA00022517"/>
    </source>
</evidence>
<dbReference type="InterPro" id="IPR036976">
    <property type="entry name" value="RimM_N_sf"/>
</dbReference>
<dbReference type="PANTHER" id="PTHR33692">
    <property type="entry name" value="RIBOSOME MATURATION FACTOR RIMM"/>
    <property type="match status" value="1"/>
</dbReference>
<evidence type="ECO:0000256" key="1">
    <source>
        <dbReference type="ARBA" id="ARBA00022490"/>
    </source>
</evidence>
<dbReference type="GO" id="GO:0005737">
    <property type="term" value="C:cytoplasm"/>
    <property type="evidence" value="ECO:0007669"/>
    <property type="project" value="UniProtKB-SubCell"/>
</dbReference>
<dbReference type="InterPro" id="IPR011033">
    <property type="entry name" value="PRC_barrel-like_sf"/>
</dbReference>
<keyword evidence="4 5" id="KW-0143">Chaperone</keyword>
<comment type="subcellular location">
    <subcellularLocation>
        <location evidence="5">Cytoplasm</location>
    </subcellularLocation>
</comment>
<dbReference type="InterPro" id="IPR009000">
    <property type="entry name" value="Transl_B-barrel_sf"/>
</dbReference>
<dbReference type="RefSeq" id="WP_408607154.1">
    <property type="nucleotide sequence ID" value="NZ_FOBI01000001.1"/>
</dbReference>
<keyword evidence="2 5" id="KW-0690">Ribosome biogenesis</keyword>
<gene>
    <name evidence="5" type="primary">rimM</name>
    <name evidence="8" type="ORF">SAMN05216262_101570</name>
</gene>
<dbReference type="InterPro" id="IPR027275">
    <property type="entry name" value="PRC-brl_dom"/>
</dbReference>
<dbReference type="Pfam" id="PF01782">
    <property type="entry name" value="RimM"/>
    <property type="match status" value="1"/>
</dbReference>
<evidence type="ECO:0000259" key="6">
    <source>
        <dbReference type="Pfam" id="PF01782"/>
    </source>
</evidence>
<dbReference type="HAMAP" id="MF_00014">
    <property type="entry name" value="Ribosome_mat_RimM"/>
    <property type="match status" value="1"/>
</dbReference>
<dbReference type="NCBIfam" id="TIGR02273">
    <property type="entry name" value="16S_RimM"/>
    <property type="match status" value="1"/>
</dbReference>